<evidence type="ECO:0000313" key="2">
    <source>
        <dbReference type="EMBL" id="KAG0551944.1"/>
    </source>
</evidence>
<comment type="caution">
    <text evidence="2">The sequence shown here is derived from an EMBL/GenBank/DDBJ whole genome shotgun (WGS) entry which is preliminary data.</text>
</comment>
<protein>
    <submittedName>
        <fullName evidence="2">Uncharacterized protein</fullName>
    </submittedName>
</protein>
<reference evidence="2" key="1">
    <citation type="journal article" date="2019" name="BMC Genomics">
        <title>A new reference genome for Sorghum bicolor reveals high levels of sequence similarity between sweet and grain genotypes: implications for the genetics of sugar metabolism.</title>
        <authorList>
            <person name="Cooper E.A."/>
            <person name="Brenton Z.W."/>
            <person name="Flinn B.S."/>
            <person name="Jenkins J."/>
            <person name="Shu S."/>
            <person name="Flowers D."/>
            <person name="Luo F."/>
            <person name="Wang Y."/>
            <person name="Xia P."/>
            <person name="Barry K."/>
            <person name="Daum C."/>
            <person name="Lipzen A."/>
            <person name="Yoshinaga Y."/>
            <person name="Schmutz J."/>
            <person name="Saski C."/>
            <person name="Vermerris W."/>
            <person name="Kresovich S."/>
        </authorList>
    </citation>
    <scope>NUCLEOTIDE SEQUENCE</scope>
</reference>
<proteinExistence type="predicted"/>
<accession>A0A921S5N6</accession>
<feature type="compositionally biased region" description="Basic and acidic residues" evidence="1">
    <location>
        <begin position="140"/>
        <end position="160"/>
    </location>
</feature>
<organism evidence="2 3">
    <name type="scientific">Sorghum bicolor</name>
    <name type="common">Sorghum</name>
    <name type="synonym">Sorghum vulgare</name>
    <dbReference type="NCBI Taxonomy" id="4558"/>
    <lineage>
        <taxon>Eukaryota</taxon>
        <taxon>Viridiplantae</taxon>
        <taxon>Streptophyta</taxon>
        <taxon>Embryophyta</taxon>
        <taxon>Tracheophyta</taxon>
        <taxon>Spermatophyta</taxon>
        <taxon>Magnoliopsida</taxon>
        <taxon>Liliopsida</taxon>
        <taxon>Poales</taxon>
        <taxon>Poaceae</taxon>
        <taxon>PACMAD clade</taxon>
        <taxon>Panicoideae</taxon>
        <taxon>Andropogonodae</taxon>
        <taxon>Andropogoneae</taxon>
        <taxon>Sorghinae</taxon>
        <taxon>Sorghum</taxon>
    </lineage>
</organism>
<feature type="compositionally biased region" description="Gly residues" evidence="1">
    <location>
        <begin position="63"/>
        <end position="72"/>
    </location>
</feature>
<reference evidence="2" key="2">
    <citation type="submission" date="2020-10" db="EMBL/GenBank/DDBJ databases">
        <authorList>
            <person name="Cooper E.A."/>
            <person name="Brenton Z.W."/>
            <person name="Flinn B.S."/>
            <person name="Jenkins J."/>
            <person name="Shu S."/>
            <person name="Flowers D."/>
            <person name="Luo F."/>
            <person name="Wang Y."/>
            <person name="Xia P."/>
            <person name="Barry K."/>
            <person name="Daum C."/>
            <person name="Lipzen A."/>
            <person name="Yoshinaga Y."/>
            <person name="Schmutz J."/>
            <person name="Saski C."/>
            <person name="Vermerris W."/>
            <person name="Kresovich S."/>
        </authorList>
    </citation>
    <scope>NUCLEOTIDE SEQUENCE</scope>
</reference>
<feature type="region of interest" description="Disordered" evidence="1">
    <location>
        <begin position="1"/>
        <end position="36"/>
    </location>
</feature>
<evidence type="ECO:0000313" key="3">
    <source>
        <dbReference type="Proteomes" id="UP000807115"/>
    </source>
</evidence>
<feature type="compositionally biased region" description="Basic and acidic residues" evidence="1">
    <location>
        <begin position="122"/>
        <end position="132"/>
    </location>
</feature>
<dbReference type="EMBL" id="CM027680">
    <property type="protein sequence ID" value="KAG0551944.1"/>
    <property type="molecule type" value="Genomic_DNA"/>
</dbReference>
<name>A0A921S5N6_SORBI</name>
<dbReference type="Proteomes" id="UP000807115">
    <property type="component" value="Chromosome 1"/>
</dbReference>
<feature type="region of interest" description="Disordered" evidence="1">
    <location>
        <begin position="59"/>
        <end position="160"/>
    </location>
</feature>
<dbReference type="AlphaFoldDB" id="A0A921S5N6"/>
<sequence>MSPALVSLPGPAGTVRWERGRASESGGAPSRGGGEEEAAVVVGALVGVGERGVGRVDADEVLGGRGGGGGVRVDGERQATVRGLDLPRTGPGAEAEDVVEGAGRRRVARRRGGSDGGGDGGGEGRRRVVEARGRRRRRGRGEGARPEGEEAGGERGARGDHACWCGNRRTGRKDWGSPSLCTLQEAGCRAEATKILRGELALLPASPPFYLARVAFRHGLGAPGQRSLWPARIGCCAA</sequence>
<gene>
    <name evidence="2" type="ORF">BDA96_01G466800</name>
</gene>
<evidence type="ECO:0000256" key="1">
    <source>
        <dbReference type="SAM" id="MobiDB-lite"/>
    </source>
</evidence>